<dbReference type="EMBL" id="AWWV01016149">
    <property type="protein sequence ID" value="OMO50463.1"/>
    <property type="molecule type" value="Genomic_DNA"/>
</dbReference>
<keyword evidence="2" id="KW-1185">Reference proteome</keyword>
<reference evidence="1 2" key="1">
    <citation type="submission" date="2013-09" db="EMBL/GenBank/DDBJ databases">
        <title>Corchorus capsularis genome sequencing.</title>
        <authorList>
            <person name="Alam M."/>
            <person name="Haque M.S."/>
            <person name="Islam M.S."/>
            <person name="Emdad E.M."/>
            <person name="Islam M.M."/>
            <person name="Ahmed B."/>
            <person name="Halim A."/>
            <person name="Hossen Q.M.M."/>
            <person name="Hossain M.Z."/>
            <person name="Ahmed R."/>
            <person name="Khan M.M."/>
            <person name="Islam R."/>
            <person name="Rashid M.M."/>
            <person name="Khan S.A."/>
            <person name="Rahman M.S."/>
            <person name="Alam M."/>
        </authorList>
    </citation>
    <scope>NUCLEOTIDE SEQUENCE [LARGE SCALE GENOMIC DNA]</scope>
    <source>
        <strain evidence="2">cv. CVL-1</strain>
        <tissue evidence="1">Whole seedling</tissue>
    </source>
</reference>
<protein>
    <submittedName>
        <fullName evidence="1">Uncharacterized protein</fullName>
    </submittedName>
</protein>
<evidence type="ECO:0000313" key="1">
    <source>
        <dbReference type="EMBL" id="OMO50463.1"/>
    </source>
</evidence>
<comment type="caution">
    <text evidence="1">The sequence shown here is derived from an EMBL/GenBank/DDBJ whole genome shotgun (WGS) entry which is preliminary data.</text>
</comment>
<evidence type="ECO:0000313" key="2">
    <source>
        <dbReference type="Proteomes" id="UP000188268"/>
    </source>
</evidence>
<proteinExistence type="predicted"/>
<organism evidence="1 2">
    <name type="scientific">Corchorus capsularis</name>
    <name type="common">Jute</name>
    <dbReference type="NCBI Taxonomy" id="210143"/>
    <lineage>
        <taxon>Eukaryota</taxon>
        <taxon>Viridiplantae</taxon>
        <taxon>Streptophyta</taxon>
        <taxon>Embryophyta</taxon>
        <taxon>Tracheophyta</taxon>
        <taxon>Spermatophyta</taxon>
        <taxon>Magnoliopsida</taxon>
        <taxon>eudicotyledons</taxon>
        <taxon>Gunneridae</taxon>
        <taxon>Pentapetalae</taxon>
        <taxon>rosids</taxon>
        <taxon>malvids</taxon>
        <taxon>Malvales</taxon>
        <taxon>Malvaceae</taxon>
        <taxon>Grewioideae</taxon>
        <taxon>Apeibeae</taxon>
        <taxon>Corchorus</taxon>
    </lineage>
</organism>
<dbReference type="Gramene" id="OMO50463">
    <property type="protein sequence ID" value="OMO50463"/>
    <property type="gene ID" value="CCACVL1_30425"/>
</dbReference>
<gene>
    <name evidence="1" type="ORF">CCACVL1_30425</name>
</gene>
<dbReference type="Proteomes" id="UP000188268">
    <property type="component" value="Unassembled WGS sequence"/>
</dbReference>
<dbReference type="AlphaFoldDB" id="A0A1R3FX99"/>
<sequence length="27" mass="3264">MEINKKMNSAGRRWSEIRDEWWGRGLG</sequence>
<name>A0A1R3FX99_COCAP</name>
<accession>A0A1R3FX99</accession>